<gene>
    <name evidence="1" type="ORF">DEO72_LG1g2228</name>
</gene>
<name>A0A4D6KM60_VIGUN</name>
<dbReference type="AlphaFoldDB" id="A0A4D6KM60"/>
<accession>A0A4D6KM60</accession>
<organism evidence="1 2">
    <name type="scientific">Vigna unguiculata</name>
    <name type="common">Cowpea</name>
    <dbReference type="NCBI Taxonomy" id="3917"/>
    <lineage>
        <taxon>Eukaryota</taxon>
        <taxon>Viridiplantae</taxon>
        <taxon>Streptophyta</taxon>
        <taxon>Embryophyta</taxon>
        <taxon>Tracheophyta</taxon>
        <taxon>Spermatophyta</taxon>
        <taxon>Magnoliopsida</taxon>
        <taxon>eudicotyledons</taxon>
        <taxon>Gunneridae</taxon>
        <taxon>Pentapetalae</taxon>
        <taxon>rosids</taxon>
        <taxon>fabids</taxon>
        <taxon>Fabales</taxon>
        <taxon>Fabaceae</taxon>
        <taxon>Papilionoideae</taxon>
        <taxon>50 kb inversion clade</taxon>
        <taxon>NPAAA clade</taxon>
        <taxon>indigoferoid/millettioid clade</taxon>
        <taxon>Phaseoleae</taxon>
        <taxon>Vigna</taxon>
    </lineage>
</organism>
<keyword evidence="2" id="KW-1185">Reference proteome</keyword>
<evidence type="ECO:0000313" key="2">
    <source>
        <dbReference type="Proteomes" id="UP000501690"/>
    </source>
</evidence>
<evidence type="ECO:0000313" key="1">
    <source>
        <dbReference type="EMBL" id="QCD78592.1"/>
    </source>
</evidence>
<sequence>MFWVKRELAQASVTLLSKSYRLVQIMYLRCIWLCDIKLIGGGTGIAGANMLLGYLNGELARVPITDEHEEPLVVARVGECCRWECAGCGQYGWVQMDCPPQCALQLRTEMVAHDGARFRCGDGVSRSAMAAVTGASSSSWLPAMVGHGGSYGLRKIRVYVLEMKTMTWQPSIGQLVSARIVAPWLVLVGQF</sequence>
<dbReference type="Proteomes" id="UP000501690">
    <property type="component" value="Linkage Group LG1"/>
</dbReference>
<protein>
    <submittedName>
        <fullName evidence="1">Uncharacterized protein</fullName>
    </submittedName>
</protein>
<dbReference type="EMBL" id="CP039345">
    <property type="protein sequence ID" value="QCD78592.1"/>
    <property type="molecule type" value="Genomic_DNA"/>
</dbReference>
<reference evidence="1 2" key="1">
    <citation type="submission" date="2019-04" db="EMBL/GenBank/DDBJ databases">
        <title>An improved genome assembly and genetic linkage map for asparagus bean, Vigna unguiculata ssp. sesquipedialis.</title>
        <authorList>
            <person name="Xia Q."/>
            <person name="Zhang R."/>
            <person name="Dong Y."/>
        </authorList>
    </citation>
    <scope>NUCLEOTIDE SEQUENCE [LARGE SCALE GENOMIC DNA]</scope>
    <source>
        <tissue evidence="1">Leaf</tissue>
    </source>
</reference>
<proteinExistence type="predicted"/>